<evidence type="ECO:0000313" key="2">
    <source>
        <dbReference type="Proteomes" id="UP000188268"/>
    </source>
</evidence>
<protein>
    <submittedName>
        <fullName evidence="1">Uncharacterized protein</fullName>
    </submittedName>
</protein>
<evidence type="ECO:0000313" key="1">
    <source>
        <dbReference type="EMBL" id="OMO67899.1"/>
    </source>
</evidence>
<accession>A0A1R3HC22</accession>
<dbReference type="EMBL" id="AWWV01012333">
    <property type="protein sequence ID" value="OMO67899.1"/>
    <property type="molecule type" value="Genomic_DNA"/>
</dbReference>
<reference evidence="1 2" key="1">
    <citation type="submission" date="2013-09" db="EMBL/GenBank/DDBJ databases">
        <title>Corchorus capsularis genome sequencing.</title>
        <authorList>
            <person name="Alam M."/>
            <person name="Haque M.S."/>
            <person name="Islam M.S."/>
            <person name="Emdad E.M."/>
            <person name="Islam M.M."/>
            <person name="Ahmed B."/>
            <person name="Halim A."/>
            <person name="Hossen Q.M.M."/>
            <person name="Hossain M.Z."/>
            <person name="Ahmed R."/>
            <person name="Khan M.M."/>
            <person name="Islam R."/>
            <person name="Rashid M.M."/>
            <person name="Khan S.A."/>
            <person name="Rahman M.S."/>
            <person name="Alam M."/>
        </authorList>
    </citation>
    <scope>NUCLEOTIDE SEQUENCE [LARGE SCALE GENOMIC DNA]</scope>
    <source>
        <strain evidence="2">cv. CVL-1</strain>
        <tissue evidence="1">Whole seedling</tissue>
    </source>
</reference>
<dbReference type="AlphaFoldDB" id="A0A1R3HC22"/>
<gene>
    <name evidence="1" type="ORF">CCACVL1_20229</name>
</gene>
<dbReference type="Proteomes" id="UP000188268">
    <property type="component" value="Unassembled WGS sequence"/>
</dbReference>
<comment type="caution">
    <text evidence="1">The sequence shown here is derived from an EMBL/GenBank/DDBJ whole genome shotgun (WGS) entry which is preliminary data.</text>
</comment>
<organism evidence="1 2">
    <name type="scientific">Corchorus capsularis</name>
    <name type="common">Jute</name>
    <dbReference type="NCBI Taxonomy" id="210143"/>
    <lineage>
        <taxon>Eukaryota</taxon>
        <taxon>Viridiplantae</taxon>
        <taxon>Streptophyta</taxon>
        <taxon>Embryophyta</taxon>
        <taxon>Tracheophyta</taxon>
        <taxon>Spermatophyta</taxon>
        <taxon>Magnoliopsida</taxon>
        <taxon>eudicotyledons</taxon>
        <taxon>Gunneridae</taxon>
        <taxon>Pentapetalae</taxon>
        <taxon>rosids</taxon>
        <taxon>malvids</taxon>
        <taxon>Malvales</taxon>
        <taxon>Malvaceae</taxon>
        <taxon>Grewioideae</taxon>
        <taxon>Apeibeae</taxon>
        <taxon>Corchorus</taxon>
    </lineage>
</organism>
<keyword evidence="2" id="KW-1185">Reference proteome</keyword>
<dbReference type="Gramene" id="OMO67899">
    <property type="protein sequence ID" value="OMO67899"/>
    <property type="gene ID" value="CCACVL1_20229"/>
</dbReference>
<proteinExistence type="predicted"/>
<name>A0A1R3HC22_COCAP</name>
<sequence length="39" mass="4432">MAVESTNTSTTVIQNTTSQLPLKLTYTNFPSWKVHAQHR</sequence>